<comment type="caution">
    <text evidence="2">The sequence shown here is derived from an EMBL/GenBank/DDBJ whole genome shotgun (WGS) entry which is preliminary data.</text>
</comment>
<keyword evidence="1" id="KW-0472">Membrane</keyword>
<gene>
    <name evidence="2" type="ORF">A3844_03220</name>
</gene>
<protein>
    <recommendedName>
        <fullName evidence="4">DUF2812 domain-containing protein</fullName>
    </recommendedName>
</protein>
<dbReference type="InterPro" id="IPR021359">
    <property type="entry name" value="DUF2812"/>
</dbReference>
<dbReference type="Pfam" id="PF11193">
    <property type="entry name" value="DUF2812"/>
    <property type="match status" value="1"/>
</dbReference>
<dbReference type="EMBL" id="LVWI01000002">
    <property type="protein sequence ID" value="OKP90882.1"/>
    <property type="molecule type" value="Genomic_DNA"/>
</dbReference>
<sequence>MRKCKCFTNLEHEEKWLNDMAGRGWRFVRKSLFSYEFHEAVPEVGRIKIDYRAFVKKEDFEDYRALFEDSGWKHIQGSKSSGYQYFKMVNDQGSEDIFSDADSKAGRYKRLSEMWFSISLSFFPIIVALMSTGTLKPAALLDPEALYLTPGLWEKTGVGFWRAFLFETPFALLRGLSAWLLPLVIMLYLIFAFKANRQYKRSQGEGLSD</sequence>
<evidence type="ECO:0000313" key="3">
    <source>
        <dbReference type="Proteomes" id="UP000186058"/>
    </source>
</evidence>
<reference evidence="2 3" key="1">
    <citation type="submission" date="2016-03" db="EMBL/GenBank/DDBJ databases">
        <authorList>
            <person name="Sant'Anna F.H."/>
            <person name="Ambrosini A."/>
            <person name="Souza R."/>
            <person name="Bach E."/>
            <person name="Fernandes G."/>
            <person name="Balsanelli E."/>
            <person name="Baura V.A."/>
            <person name="Souza E.M."/>
            <person name="Passaglia L."/>
        </authorList>
    </citation>
    <scope>NUCLEOTIDE SEQUENCE [LARGE SCALE GENOMIC DNA]</scope>
    <source>
        <strain evidence="2 3">P26E</strain>
    </source>
</reference>
<keyword evidence="1" id="KW-0812">Transmembrane</keyword>
<dbReference type="Proteomes" id="UP000186058">
    <property type="component" value="Unassembled WGS sequence"/>
</dbReference>
<name>A0ABX3ESL9_9BACL</name>
<feature type="transmembrane region" description="Helical" evidence="1">
    <location>
        <begin position="114"/>
        <end position="135"/>
    </location>
</feature>
<evidence type="ECO:0000313" key="2">
    <source>
        <dbReference type="EMBL" id="OKP90882.1"/>
    </source>
</evidence>
<feature type="transmembrane region" description="Helical" evidence="1">
    <location>
        <begin position="171"/>
        <end position="193"/>
    </location>
</feature>
<dbReference type="RefSeq" id="WP_074106608.1">
    <property type="nucleotide sequence ID" value="NZ_LVWI01000002.1"/>
</dbReference>
<proteinExistence type="predicted"/>
<evidence type="ECO:0008006" key="4">
    <source>
        <dbReference type="Google" id="ProtNLM"/>
    </source>
</evidence>
<evidence type="ECO:0000256" key="1">
    <source>
        <dbReference type="SAM" id="Phobius"/>
    </source>
</evidence>
<keyword evidence="3" id="KW-1185">Reference proteome</keyword>
<keyword evidence="1" id="KW-1133">Transmembrane helix</keyword>
<organism evidence="2 3">
    <name type="scientific">Paenibacillus helianthi</name>
    <dbReference type="NCBI Taxonomy" id="1349432"/>
    <lineage>
        <taxon>Bacteria</taxon>
        <taxon>Bacillati</taxon>
        <taxon>Bacillota</taxon>
        <taxon>Bacilli</taxon>
        <taxon>Bacillales</taxon>
        <taxon>Paenibacillaceae</taxon>
        <taxon>Paenibacillus</taxon>
    </lineage>
</organism>
<accession>A0ABX3ESL9</accession>